<dbReference type="PANTHER" id="PTHR30390:SF7">
    <property type="entry name" value="PHOSPHOHEPTOSE ISOMERASE"/>
    <property type="match status" value="1"/>
</dbReference>
<dbReference type="RefSeq" id="WP_336585776.1">
    <property type="nucleotide sequence ID" value="NZ_JBBAXC010000003.1"/>
</dbReference>
<dbReference type="InterPro" id="IPR050099">
    <property type="entry name" value="SIS_GmhA/DiaA_subfam"/>
</dbReference>
<evidence type="ECO:0000313" key="3">
    <source>
        <dbReference type="EMBL" id="MEI5906342.1"/>
    </source>
</evidence>
<dbReference type="InterPro" id="IPR035472">
    <property type="entry name" value="RpiR-like_SIS"/>
</dbReference>
<dbReference type="PANTHER" id="PTHR30390">
    <property type="entry name" value="SEDOHEPTULOSE 7-PHOSPHATE ISOMERASE / DNAA INITIATOR-ASSOCIATING FACTOR FOR REPLICATION INITIATION"/>
    <property type="match status" value="1"/>
</dbReference>
<dbReference type="Gene3D" id="3.40.50.10490">
    <property type="entry name" value="Glucose-6-phosphate isomerase like protein, domain 1"/>
    <property type="match status" value="1"/>
</dbReference>
<name>A0ABU8HB07_9BACI</name>
<evidence type="ECO:0000256" key="1">
    <source>
        <dbReference type="HAMAP-Rule" id="MF_01240"/>
    </source>
</evidence>
<dbReference type="CDD" id="cd05013">
    <property type="entry name" value="SIS_RpiR"/>
    <property type="match status" value="1"/>
</dbReference>
<evidence type="ECO:0000313" key="4">
    <source>
        <dbReference type="Proteomes" id="UP001312865"/>
    </source>
</evidence>
<dbReference type="EMBL" id="JBBAXC010000003">
    <property type="protein sequence ID" value="MEI5906342.1"/>
    <property type="molecule type" value="Genomic_DNA"/>
</dbReference>
<feature type="domain" description="SIS" evidence="2">
    <location>
        <begin position="31"/>
        <end position="209"/>
    </location>
</feature>
<gene>
    <name evidence="3" type="ORF">WAK64_04650</name>
</gene>
<dbReference type="InterPro" id="IPR001347">
    <property type="entry name" value="SIS_dom"/>
</dbReference>
<dbReference type="PROSITE" id="PS51464">
    <property type="entry name" value="SIS"/>
    <property type="match status" value="1"/>
</dbReference>
<organism evidence="3 4">
    <name type="scientific">Bacillus spongiae</name>
    <dbReference type="NCBI Taxonomy" id="2683610"/>
    <lineage>
        <taxon>Bacteria</taxon>
        <taxon>Bacillati</taxon>
        <taxon>Bacillota</taxon>
        <taxon>Bacilli</taxon>
        <taxon>Bacillales</taxon>
        <taxon>Bacillaceae</taxon>
        <taxon>Bacillus</taxon>
    </lineage>
</organism>
<protein>
    <recommendedName>
        <fullName evidence="1">UPF0309 protein WAK64_04650</fullName>
    </recommendedName>
</protein>
<accession>A0ABU8HB07</accession>
<evidence type="ECO:0000259" key="2">
    <source>
        <dbReference type="PROSITE" id="PS51464"/>
    </source>
</evidence>
<keyword evidence="4" id="KW-1185">Reference proteome</keyword>
<proteinExistence type="inferred from homology"/>
<reference evidence="3 4" key="1">
    <citation type="journal article" date="2018" name="J. Microbiol.">
        <title>Bacillus spongiae sp. nov., isolated from sponge of Jeju Island.</title>
        <authorList>
            <person name="Lee G.E."/>
            <person name="Im W.T."/>
            <person name="Park J.S."/>
        </authorList>
    </citation>
    <scope>NUCLEOTIDE SEQUENCE [LARGE SCALE GENOMIC DNA]</scope>
    <source>
        <strain evidence="3 4">135PIL107-10</strain>
    </source>
</reference>
<dbReference type="InterPro" id="IPR022951">
    <property type="entry name" value="UPF0309"/>
</dbReference>
<dbReference type="HAMAP" id="MF_01240">
    <property type="entry name" value="UPF0309"/>
    <property type="match status" value="1"/>
</dbReference>
<dbReference type="Proteomes" id="UP001312865">
    <property type="component" value="Unassembled WGS sequence"/>
</dbReference>
<dbReference type="Pfam" id="PF13580">
    <property type="entry name" value="SIS_2"/>
    <property type="match status" value="1"/>
</dbReference>
<dbReference type="NCBIfam" id="NF002805">
    <property type="entry name" value="PRK02947.1"/>
    <property type="match status" value="1"/>
</dbReference>
<sequence>MIDEYLKKIMDLLEFVKVEEKESILKAATKVSTSIMRDGIIHIFGVGHSHIFGEEIFYRAGGLVPINPILVEELMLHKGASRSSRLEKENDFAKTFMSKEDIRPNDLVIVISTSGRNPVPIDVARWSQAKGAFVICITSLTYAKSQPSRHKEQYYLYQSADLVIDNHISIGDTLMKYPDFDETFGSGSTVVGTVIMNGIMVEAINIMLKNGYHPPIFKSGNVDGTEAHNRSLVEKYKARIKRLN</sequence>
<comment type="caution">
    <text evidence="3">The sequence shown here is derived from an EMBL/GenBank/DDBJ whole genome shotgun (WGS) entry which is preliminary data.</text>
</comment>
<dbReference type="InterPro" id="IPR046348">
    <property type="entry name" value="SIS_dom_sf"/>
</dbReference>
<dbReference type="SUPFAM" id="SSF53697">
    <property type="entry name" value="SIS domain"/>
    <property type="match status" value="1"/>
</dbReference>
<comment type="similarity">
    <text evidence="1">Belongs to the UPF0309 family.</text>
</comment>